<keyword evidence="9 12" id="KW-0460">Magnesium</keyword>
<dbReference type="HAMAP" id="MF_01635">
    <property type="entry name" value="UbiA"/>
    <property type="match status" value="1"/>
</dbReference>
<dbReference type="PANTHER" id="PTHR11048:SF28">
    <property type="entry name" value="4-HYDROXYBENZOATE POLYPRENYLTRANSFERASE, MITOCHONDRIAL"/>
    <property type="match status" value="1"/>
</dbReference>
<dbReference type="NCBIfam" id="TIGR01474">
    <property type="entry name" value="ubiA_proteo"/>
    <property type="match status" value="1"/>
</dbReference>
<dbReference type="Gene3D" id="1.10.357.140">
    <property type="entry name" value="UbiA prenyltransferase"/>
    <property type="match status" value="1"/>
</dbReference>
<feature type="transmembrane region" description="Helical" evidence="12">
    <location>
        <begin position="211"/>
        <end position="232"/>
    </location>
</feature>
<dbReference type="EC" id="2.5.1.39" evidence="12 13"/>
<dbReference type="GO" id="GO:0005886">
    <property type="term" value="C:plasma membrane"/>
    <property type="evidence" value="ECO:0007669"/>
    <property type="project" value="UniProtKB-SubCell"/>
</dbReference>
<dbReference type="InterPro" id="IPR006370">
    <property type="entry name" value="HB_polyprenyltransferase-like"/>
</dbReference>
<feature type="transmembrane region" description="Helical" evidence="12">
    <location>
        <begin position="91"/>
        <end position="112"/>
    </location>
</feature>
<name>A0A1R1ICZ7_9RHOO</name>
<evidence type="ECO:0000256" key="6">
    <source>
        <dbReference type="ARBA" id="ARBA00022679"/>
    </source>
</evidence>
<dbReference type="FunFam" id="1.20.120.1780:FF:000001">
    <property type="entry name" value="4-hydroxybenzoate octaprenyltransferase"/>
    <property type="match status" value="1"/>
</dbReference>
<sequence>MTLAAIKERLDLYEKLMRLDKPIGILLLLWPTLWALWLSADGRPDWAVALVFILGTVVMRSAGCVINDYADRDFDKHVERTKERPLTAGRVTTREALALFAFLCLLAFALVLVLGKPLVIWLSIPAVFLAASYPFTKRFFAIPQAYLGIAFGFGIPMAYAAHQGSVPAEAWWLLLANVFWAVAYDTEYAMVDRNDDLKIGIKTSAITFGRFDVAAVMFCYVVTLALIAWVGNAYAMGWPFYAALAIAAVIMGVHYTWIRGRERMPCFKAFLHNNWVGGVIFAGIALDFLLR</sequence>
<feature type="transmembrane region" description="Helical" evidence="12">
    <location>
        <begin position="145"/>
        <end position="164"/>
    </location>
</feature>
<evidence type="ECO:0000256" key="13">
    <source>
        <dbReference type="NCBIfam" id="TIGR01474"/>
    </source>
</evidence>
<dbReference type="GO" id="GO:0006744">
    <property type="term" value="P:ubiquinone biosynthetic process"/>
    <property type="evidence" value="ECO:0007669"/>
    <property type="project" value="UniProtKB-UniRule"/>
</dbReference>
<dbReference type="EMBL" id="MTHD01000001">
    <property type="protein sequence ID" value="OMG56520.1"/>
    <property type="molecule type" value="Genomic_DNA"/>
</dbReference>
<dbReference type="Pfam" id="PF01040">
    <property type="entry name" value="UbiA"/>
    <property type="match status" value="1"/>
</dbReference>
<dbReference type="Gene3D" id="1.20.120.1780">
    <property type="entry name" value="UbiA prenyltransferase"/>
    <property type="match status" value="1"/>
</dbReference>
<dbReference type="InterPro" id="IPR030470">
    <property type="entry name" value="UbiA_prenylTrfase_CS"/>
</dbReference>
<keyword evidence="11 12" id="KW-0472">Membrane</keyword>
<proteinExistence type="inferred from homology"/>
<dbReference type="InterPro" id="IPR039653">
    <property type="entry name" value="Prenyltransferase"/>
</dbReference>
<comment type="cofactor">
    <cofactor evidence="1 12">
        <name>Mg(2+)</name>
        <dbReference type="ChEBI" id="CHEBI:18420"/>
    </cofactor>
</comment>
<feature type="transmembrane region" description="Helical" evidence="12">
    <location>
        <begin position="170"/>
        <end position="190"/>
    </location>
</feature>
<evidence type="ECO:0000256" key="8">
    <source>
        <dbReference type="ARBA" id="ARBA00022692"/>
    </source>
</evidence>
<evidence type="ECO:0000313" key="15">
    <source>
        <dbReference type="Proteomes" id="UP000187526"/>
    </source>
</evidence>
<evidence type="ECO:0000313" key="14">
    <source>
        <dbReference type="EMBL" id="OMG56520.1"/>
    </source>
</evidence>
<dbReference type="AlphaFoldDB" id="A0A1R1ICZ7"/>
<evidence type="ECO:0000256" key="2">
    <source>
        <dbReference type="ARBA" id="ARBA00004141"/>
    </source>
</evidence>
<comment type="similarity">
    <text evidence="3 12">Belongs to the UbiA prenyltransferase family.</text>
</comment>
<feature type="transmembrane region" description="Helical" evidence="12">
    <location>
        <begin position="238"/>
        <end position="258"/>
    </location>
</feature>
<protein>
    <recommendedName>
        <fullName evidence="12 13">4-hydroxybenzoate octaprenyltransferase</fullName>
        <ecNumber evidence="12 13">2.5.1.39</ecNumber>
    </recommendedName>
    <alternativeName>
        <fullName evidence="12">4-HB polyprenyltransferase</fullName>
    </alternativeName>
</protein>
<feature type="transmembrane region" description="Helical" evidence="12">
    <location>
        <begin position="46"/>
        <end position="70"/>
    </location>
</feature>
<feature type="transmembrane region" description="Helical" evidence="12">
    <location>
        <begin position="270"/>
        <end position="290"/>
    </location>
</feature>
<gene>
    <name evidence="12" type="primary">ubiA</name>
    <name evidence="14" type="ORF">BJN45_02575</name>
</gene>
<dbReference type="STRING" id="418702.BJN45_02575"/>
<dbReference type="InterPro" id="IPR000537">
    <property type="entry name" value="UbiA_prenyltransferase"/>
</dbReference>
<dbReference type="InterPro" id="IPR044878">
    <property type="entry name" value="UbiA_sf"/>
</dbReference>
<evidence type="ECO:0000256" key="4">
    <source>
        <dbReference type="ARBA" id="ARBA00022475"/>
    </source>
</evidence>
<keyword evidence="6 12" id="KW-0808">Transferase</keyword>
<evidence type="ECO:0000256" key="3">
    <source>
        <dbReference type="ARBA" id="ARBA00005985"/>
    </source>
</evidence>
<dbReference type="Proteomes" id="UP000187526">
    <property type="component" value="Unassembled WGS sequence"/>
</dbReference>
<evidence type="ECO:0000256" key="7">
    <source>
        <dbReference type="ARBA" id="ARBA00022688"/>
    </source>
</evidence>
<comment type="subcellular location">
    <subcellularLocation>
        <location evidence="12">Cell inner membrane</location>
        <topology evidence="12">Multi-pass membrane protein</topology>
    </subcellularLocation>
    <subcellularLocation>
        <location evidence="2">Membrane</location>
        <topology evidence="2">Multi-pass membrane protein</topology>
    </subcellularLocation>
</comment>
<evidence type="ECO:0000256" key="5">
    <source>
        <dbReference type="ARBA" id="ARBA00022519"/>
    </source>
</evidence>
<dbReference type="RefSeq" id="WP_076091742.1">
    <property type="nucleotide sequence ID" value="NZ_MTHD01000001.1"/>
</dbReference>
<accession>A0A1R1ICZ7</accession>
<feature type="transmembrane region" description="Helical" evidence="12">
    <location>
        <begin position="21"/>
        <end position="40"/>
    </location>
</feature>
<dbReference type="UniPathway" id="UPA00232"/>
<dbReference type="CDD" id="cd13959">
    <property type="entry name" value="PT_UbiA_COQ2"/>
    <property type="match status" value="1"/>
</dbReference>
<keyword evidence="15" id="KW-1185">Reference proteome</keyword>
<comment type="catalytic activity">
    <reaction evidence="12">
        <text>all-trans-octaprenyl diphosphate + 4-hydroxybenzoate = 4-hydroxy-3-(all-trans-octaprenyl)benzoate + diphosphate</text>
        <dbReference type="Rhea" id="RHEA:27782"/>
        <dbReference type="ChEBI" id="CHEBI:1617"/>
        <dbReference type="ChEBI" id="CHEBI:17879"/>
        <dbReference type="ChEBI" id="CHEBI:33019"/>
        <dbReference type="ChEBI" id="CHEBI:57711"/>
        <dbReference type="EC" id="2.5.1.39"/>
    </reaction>
</comment>
<reference evidence="14 15" key="1">
    <citation type="submission" date="2016-10" db="EMBL/GenBank/DDBJ databases">
        <title>Alkaliphiles isolated from bioreactors.</title>
        <authorList>
            <person name="Salah Z."/>
            <person name="Rout S.P."/>
            <person name="Humphreys P.N."/>
        </authorList>
    </citation>
    <scope>NUCLEOTIDE SEQUENCE [LARGE SCALE GENOMIC DNA]</scope>
    <source>
        <strain evidence="14 15">ZS02</strain>
    </source>
</reference>
<keyword evidence="7 12" id="KW-0831">Ubiquinone biosynthesis</keyword>
<evidence type="ECO:0000256" key="1">
    <source>
        <dbReference type="ARBA" id="ARBA00001946"/>
    </source>
</evidence>
<comment type="function">
    <text evidence="12">Catalyzes the prenylation of para-hydroxybenzoate (PHB) with an all-trans polyprenyl group. Mediates the second step in the final reaction sequence of ubiquinone-8 (UQ-8) biosynthesis, which is the condensation of the polyisoprenoid side chain with PHB, generating the first membrane-bound Q intermediate 3-octaprenyl-4-hydroxybenzoate.</text>
</comment>
<keyword evidence="4 12" id="KW-1003">Cell membrane</keyword>
<keyword evidence="8 12" id="KW-0812">Transmembrane</keyword>
<dbReference type="PROSITE" id="PS00943">
    <property type="entry name" value="UBIA"/>
    <property type="match status" value="1"/>
</dbReference>
<evidence type="ECO:0000256" key="12">
    <source>
        <dbReference type="HAMAP-Rule" id="MF_01635"/>
    </source>
</evidence>
<feature type="transmembrane region" description="Helical" evidence="12">
    <location>
        <begin position="118"/>
        <end position="136"/>
    </location>
</feature>
<evidence type="ECO:0000256" key="11">
    <source>
        <dbReference type="ARBA" id="ARBA00023136"/>
    </source>
</evidence>
<keyword evidence="10 12" id="KW-1133">Transmembrane helix</keyword>
<dbReference type="PANTHER" id="PTHR11048">
    <property type="entry name" value="PRENYLTRANSFERASES"/>
    <property type="match status" value="1"/>
</dbReference>
<comment type="caution">
    <text evidence="14">The sequence shown here is derived from an EMBL/GenBank/DDBJ whole genome shotgun (WGS) entry which is preliminary data.</text>
</comment>
<keyword evidence="5 12" id="KW-0997">Cell inner membrane</keyword>
<comment type="pathway">
    <text evidence="12">Cofactor biosynthesis; ubiquinone biosynthesis.</text>
</comment>
<evidence type="ECO:0000256" key="10">
    <source>
        <dbReference type="ARBA" id="ARBA00022989"/>
    </source>
</evidence>
<dbReference type="OrthoDB" id="9782418at2"/>
<evidence type="ECO:0000256" key="9">
    <source>
        <dbReference type="ARBA" id="ARBA00022842"/>
    </source>
</evidence>
<dbReference type="FunFam" id="1.10.357.140:FF:000002">
    <property type="entry name" value="4-hydroxybenzoate octaprenyltransferase"/>
    <property type="match status" value="1"/>
</dbReference>
<dbReference type="GO" id="GO:0008412">
    <property type="term" value="F:4-hydroxybenzoate polyprenyltransferase activity"/>
    <property type="evidence" value="ECO:0007669"/>
    <property type="project" value="UniProtKB-UniRule"/>
</dbReference>
<organism evidence="14 15">
    <name type="scientific">Azonexus hydrophilus</name>
    <dbReference type="NCBI Taxonomy" id="418702"/>
    <lineage>
        <taxon>Bacteria</taxon>
        <taxon>Pseudomonadati</taxon>
        <taxon>Pseudomonadota</taxon>
        <taxon>Betaproteobacteria</taxon>
        <taxon>Rhodocyclales</taxon>
        <taxon>Azonexaceae</taxon>
        <taxon>Azonexus</taxon>
    </lineage>
</organism>